<dbReference type="AlphaFoldDB" id="A0A0D0LPG2"/>
<protein>
    <recommendedName>
        <fullName evidence="5">Lipoprotein</fullName>
    </recommendedName>
</protein>
<dbReference type="Proteomes" id="UP000032067">
    <property type="component" value="Unassembled WGS sequence"/>
</dbReference>
<dbReference type="RefSeq" id="WP_042579910.1">
    <property type="nucleotide sequence ID" value="NZ_JXQQ01000037.1"/>
</dbReference>
<dbReference type="EMBL" id="JXQQ01000037">
    <property type="protein sequence ID" value="KIQ31128.1"/>
    <property type="molecule type" value="Genomic_DNA"/>
</dbReference>
<feature type="chain" id="PRO_5002215823" description="Lipoprotein" evidence="2">
    <location>
        <begin position="30"/>
        <end position="138"/>
    </location>
</feature>
<proteinExistence type="predicted"/>
<evidence type="ECO:0000256" key="2">
    <source>
        <dbReference type="SAM" id="SignalP"/>
    </source>
</evidence>
<reference evidence="3 4" key="1">
    <citation type="submission" date="2014-12" db="EMBL/GenBank/DDBJ databases">
        <title>16Stimator: statistical estimation of ribosomal gene copy numbers from draft genome assemblies.</title>
        <authorList>
            <person name="Perisin M.A."/>
            <person name="Vetter M."/>
            <person name="Gilbert J.A."/>
            <person name="Bergelson J."/>
        </authorList>
    </citation>
    <scope>NUCLEOTIDE SEQUENCE [LARGE SCALE GENOMIC DNA]</scope>
    <source>
        <strain evidence="3 4">MEDvA23</strain>
    </source>
</reference>
<comment type="caution">
    <text evidence="3">The sequence shown here is derived from an EMBL/GenBank/DDBJ whole genome shotgun (WGS) entry which is preliminary data.</text>
</comment>
<sequence>MTPSPTSFASLFFALLAAALLVGGCASHAVTDDAIVTNTSRALGLPPSAFTISNRADSGVQTTFIARTDGGRTFNCYVEGSVSVVGRVVSDAICQEMRQSDAPASSRRANARPASGTAPAPAPAPACNALLRAAGRCN</sequence>
<organism evidence="3 4">
    <name type="scientific">Variovorax paradoxus</name>
    <dbReference type="NCBI Taxonomy" id="34073"/>
    <lineage>
        <taxon>Bacteria</taxon>
        <taxon>Pseudomonadati</taxon>
        <taxon>Pseudomonadota</taxon>
        <taxon>Betaproteobacteria</taxon>
        <taxon>Burkholderiales</taxon>
        <taxon>Comamonadaceae</taxon>
        <taxon>Variovorax</taxon>
    </lineage>
</organism>
<gene>
    <name evidence="3" type="ORF">RT97_16655</name>
</gene>
<feature type="region of interest" description="Disordered" evidence="1">
    <location>
        <begin position="98"/>
        <end position="122"/>
    </location>
</feature>
<dbReference type="OrthoDB" id="6893199at2"/>
<name>A0A0D0LPG2_VARPD</name>
<evidence type="ECO:0000313" key="3">
    <source>
        <dbReference type="EMBL" id="KIQ31128.1"/>
    </source>
</evidence>
<evidence type="ECO:0000256" key="1">
    <source>
        <dbReference type="SAM" id="MobiDB-lite"/>
    </source>
</evidence>
<evidence type="ECO:0000313" key="4">
    <source>
        <dbReference type="Proteomes" id="UP000032067"/>
    </source>
</evidence>
<keyword evidence="2" id="KW-0732">Signal</keyword>
<feature type="compositionally biased region" description="Low complexity" evidence="1">
    <location>
        <begin position="102"/>
        <end position="122"/>
    </location>
</feature>
<accession>A0A0D0LPG2</accession>
<feature type="signal peptide" evidence="2">
    <location>
        <begin position="1"/>
        <end position="29"/>
    </location>
</feature>
<evidence type="ECO:0008006" key="5">
    <source>
        <dbReference type="Google" id="ProtNLM"/>
    </source>
</evidence>